<dbReference type="InterPro" id="IPR036737">
    <property type="entry name" value="OmpA-like_sf"/>
</dbReference>
<comment type="similarity">
    <text evidence="2">Belongs to the MotB family.</text>
</comment>
<evidence type="ECO:0000256" key="1">
    <source>
        <dbReference type="ARBA" id="ARBA00004162"/>
    </source>
</evidence>
<comment type="subcellular location">
    <subcellularLocation>
        <location evidence="1">Cell membrane</location>
        <topology evidence="1">Single-pass membrane protein</topology>
    </subcellularLocation>
</comment>
<dbReference type="CDD" id="cd07185">
    <property type="entry name" value="OmpA_C-like"/>
    <property type="match status" value="1"/>
</dbReference>
<keyword evidence="12" id="KW-1185">Reference proteome</keyword>
<reference evidence="11 12" key="1">
    <citation type="submission" date="2021-01" db="EMBL/GenBank/DDBJ databases">
        <title>Tumebacillus sp. strain ITR2 16S ribosomal RNA gene Genome sequencing and assembly.</title>
        <authorList>
            <person name="Kang M."/>
        </authorList>
    </citation>
    <scope>NUCLEOTIDE SEQUENCE [LARGE SCALE GENOMIC DNA]</scope>
    <source>
        <strain evidence="11 12">ITR2</strain>
    </source>
</reference>
<dbReference type="Pfam" id="PF13677">
    <property type="entry name" value="MotB_plug"/>
    <property type="match status" value="1"/>
</dbReference>
<evidence type="ECO:0000256" key="6">
    <source>
        <dbReference type="ARBA" id="ARBA00023136"/>
    </source>
</evidence>
<dbReference type="InterPro" id="IPR050330">
    <property type="entry name" value="Bact_OuterMem_StrucFunc"/>
</dbReference>
<keyword evidence="6 7" id="KW-0472">Membrane</keyword>
<keyword evidence="4 9" id="KW-0812">Transmembrane</keyword>
<evidence type="ECO:0000313" key="12">
    <source>
        <dbReference type="Proteomes" id="UP000602284"/>
    </source>
</evidence>
<keyword evidence="5 9" id="KW-1133">Transmembrane helix</keyword>
<dbReference type="EMBL" id="JAEQNB010000002">
    <property type="protein sequence ID" value="MBL0386975.1"/>
    <property type="molecule type" value="Genomic_DNA"/>
</dbReference>
<keyword evidence="3" id="KW-1003">Cell membrane</keyword>
<gene>
    <name evidence="11" type="ORF">JJB07_09940</name>
</gene>
<dbReference type="Proteomes" id="UP000602284">
    <property type="component" value="Unassembled WGS sequence"/>
</dbReference>
<sequence>MSSRRKKNHGGAHENHERWLITYSDLITLLMIFFVIMYAMSSIDQSKFDSLSVSLNKALKASNQIQLQNMGQTGLVSRRPESNTPNQQPTKDPKAAAQQEQEQQKLDDLKKQIEKFVNDNGLAGQINVLENAKGVQITLSDAALYDSGRAELKPEAQKLLGGMSQFLSILPNEIAVEGHTDNVPMTSGRFPSNWELSSQRAINVLHFFEGTGVQHERLHAVGYADTVPLVANDSDEHRAQNRRVNLIVMRKYQMNSISPLDPEGTTQPIQQ</sequence>
<evidence type="ECO:0000256" key="4">
    <source>
        <dbReference type="ARBA" id="ARBA00022692"/>
    </source>
</evidence>
<feature type="transmembrane region" description="Helical" evidence="9">
    <location>
        <begin position="20"/>
        <end position="40"/>
    </location>
</feature>
<evidence type="ECO:0000256" key="8">
    <source>
        <dbReference type="SAM" id="MobiDB-lite"/>
    </source>
</evidence>
<proteinExistence type="inferred from homology"/>
<dbReference type="Pfam" id="PF00691">
    <property type="entry name" value="OmpA"/>
    <property type="match status" value="1"/>
</dbReference>
<evidence type="ECO:0000256" key="5">
    <source>
        <dbReference type="ARBA" id="ARBA00022989"/>
    </source>
</evidence>
<dbReference type="Gene3D" id="3.30.1330.60">
    <property type="entry name" value="OmpA-like domain"/>
    <property type="match status" value="1"/>
</dbReference>
<evidence type="ECO:0000313" key="11">
    <source>
        <dbReference type="EMBL" id="MBL0386975.1"/>
    </source>
</evidence>
<dbReference type="PANTHER" id="PTHR30329:SF21">
    <property type="entry name" value="LIPOPROTEIN YIAD-RELATED"/>
    <property type="match status" value="1"/>
</dbReference>
<evidence type="ECO:0000256" key="3">
    <source>
        <dbReference type="ARBA" id="ARBA00022475"/>
    </source>
</evidence>
<dbReference type="RefSeq" id="WP_201634358.1">
    <property type="nucleotide sequence ID" value="NZ_JAEQNB010000002.1"/>
</dbReference>
<evidence type="ECO:0000256" key="2">
    <source>
        <dbReference type="ARBA" id="ARBA00008914"/>
    </source>
</evidence>
<dbReference type="InterPro" id="IPR006665">
    <property type="entry name" value="OmpA-like"/>
</dbReference>
<dbReference type="PROSITE" id="PS51123">
    <property type="entry name" value="OMPA_2"/>
    <property type="match status" value="1"/>
</dbReference>
<comment type="caution">
    <text evidence="11">The sequence shown here is derived from an EMBL/GenBank/DDBJ whole genome shotgun (WGS) entry which is preliminary data.</text>
</comment>
<feature type="domain" description="OmpA-like" evidence="10">
    <location>
        <begin position="132"/>
        <end position="252"/>
    </location>
</feature>
<evidence type="ECO:0000259" key="10">
    <source>
        <dbReference type="PROSITE" id="PS51123"/>
    </source>
</evidence>
<dbReference type="InterPro" id="IPR025713">
    <property type="entry name" value="MotB-like_N_dom"/>
</dbReference>
<name>A0ABS1J9X3_9BACL</name>
<accession>A0ABS1J9X3</accession>
<dbReference type="SUPFAM" id="SSF103088">
    <property type="entry name" value="OmpA-like"/>
    <property type="match status" value="1"/>
</dbReference>
<dbReference type="PANTHER" id="PTHR30329">
    <property type="entry name" value="STATOR ELEMENT OF FLAGELLAR MOTOR COMPLEX"/>
    <property type="match status" value="1"/>
</dbReference>
<protein>
    <submittedName>
        <fullName evidence="11">OmpA family protein</fullName>
    </submittedName>
</protein>
<evidence type="ECO:0000256" key="9">
    <source>
        <dbReference type="SAM" id="Phobius"/>
    </source>
</evidence>
<feature type="region of interest" description="Disordered" evidence="8">
    <location>
        <begin position="73"/>
        <end position="105"/>
    </location>
</feature>
<organism evidence="11 12">
    <name type="scientific">Tumebacillus amylolyticus</name>
    <dbReference type="NCBI Taxonomy" id="2801339"/>
    <lineage>
        <taxon>Bacteria</taxon>
        <taxon>Bacillati</taxon>
        <taxon>Bacillota</taxon>
        <taxon>Bacilli</taxon>
        <taxon>Bacillales</taxon>
        <taxon>Alicyclobacillaceae</taxon>
        <taxon>Tumebacillus</taxon>
    </lineage>
</organism>
<evidence type="ECO:0000256" key="7">
    <source>
        <dbReference type="PROSITE-ProRule" id="PRU00473"/>
    </source>
</evidence>